<dbReference type="EC" id="4.2.1.8" evidence="7"/>
<comment type="cofactor">
    <cofactor evidence="2">
        <name>Mn(2+)</name>
        <dbReference type="ChEBI" id="CHEBI:29035"/>
    </cofactor>
</comment>
<comment type="similarity">
    <text evidence="6">Belongs to the mannonate dehydratase family.</text>
</comment>
<dbReference type="InterPro" id="IPR004628">
    <property type="entry name" value="Man_deHydtase"/>
</dbReference>
<comment type="function">
    <text evidence="4">Catalyzes the dehydration of D-mannonate.</text>
</comment>
<dbReference type="Proteomes" id="UP001454086">
    <property type="component" value="Unassembled WGS sequence"/>
</dbReference>
<evidence type="ECO:0000256" key="2">
    <source>
        <dbReference type="ARBA" id="ARBA00001936"/>
    </source>
</evidence>
<evidence type="ECO:0000256" key="9">
    <source>
        <dbReference type="ARBA" id="ARBA00023211"/>
    </source>
</evidence>
<comment type="pathway">
    <text evidence="5">Carbohydrate metabolism; pentose and glucuronate interconversion.</text>
</comment>
<dbReference type="PANTHER" id="PTHR30387:SF2">
    <property type="entry name" value="MANNONATE DEHYDRATASE"/>
    <property type="match status" value="1"/>
</dbReference>
<name>A0ABV1D3A5_9FIRM</name>
<comment type="cofactor">
    <cofactor evidence="3">
        <name>Fe(2+)</name>
        <dbReference type="ChEBI" id="CHEBI:29033"/>
    </cofactor>
</comment>
<evidence type="ECO:0000313" key="11">
    <source>
        <dbReference type="EMBL" id="MEQ2424233.1"/>
    </source>
</evidence>
<organism evidence="11 12">
    <name type="scientific">Enterocloster hominis</name>
    <name type="common">ex Hitch et al. 2024</name>
    <dbReference type="NCBI Taxonomy" id="1917870"/>
    <lineage>
        <taxon>Bacteria</taxon>
        <taxon>Bacillati</taxon>
        <taxon>Bacillota</taxon>
        <taxon>Clostridia</taxon>
        <taxon>Lachnospirales</taxon>
        <taxon>Lachnospiraceae</taxon>
        <taxon>Enterocloster</taxon>
    </lineage>
</organism>
<comment type="catalytic activity">
    <reaction evidence="1">
        <text>D-mannonate = 2-dehydro-3-deoxy-D-gluconate + H2O</text>
        <dbReference type="Rhea" id="RHEA:20097"/>
        <dbReference type="ChEBI" id="CHEBI:15377"/>
        <dbReference type="ChEBI" id="CHEBI:17767"/>
        <dbReference type="ChEBI" id="CHEBI:57990"/>
        <dbReference type="EC" id="4.2.1.8"/>
    </reaction>
</comment>
<dbReference type="GO" id="GO:0008927">
    <property type="term" value="F:mannonate dehydratase activity"/>
    <property type="evidence" value="ECO:0007669"/>
    <property type="project" value="UniProtKB-EC"/>
</dbReference>
<accession>A0ABV1D3A5</accession>
<dbReference type="Gene3D" id="3.20.20.150">
    <property type="entry name" value="Divalent-metal-dependent TIM barrel enzymes"/>
    <property type="match status" value="1"/>
</dbReference>
<dbReference type="InterPro" id="IPR036237">
    <property type="entry name" value="Xyl_isomerase-like_sf"/>
</dbReference>
<reference evidence="11 12" key="1">
    <citation type="submission" date="2024-03" db="EMBL/GenBank/DDBJ databases">
        <title>Human intestinal bacterial collection.</title>
        <authorList>
            <person name="Pauvert C."/>
            <person name="Hitch T.C.A."/>
            <person name="Clavel T."/>
        </authorList>
    </citation>
    <scope>NUCLEOTIDE SEQUENCE [LARGE SCALE GENOMIC DNA]</scope>
    <source>
        <strain evidence="11 12">CLA-SR-H021</strain>
    </source>
</reference>
<dbReference type="RefSeq" id="WP_349117788.1">
    <property type="nucleotide sequence ID" value="NZ_JBBMFM010000010.1"/>
</dbReference>
<evidence type="ECO:0000313" key="12">
    <source>
        <dbReference type="Proteomes" id="UP001454086"/>
    </source>
</evidence>
<comment type="caution">
    <text evidence="11">The sequence shown here is derived from an EMBL/GenBank/DDBJ whole genome shotgun (WGS) entry which is preliminary data.</text>
</comment>
<evidence type="ECO:0000256" key="1">
    <source>
        <dbReference type="ARBA" id="ARBA00001794"/>
    </source>
</evidence>
<keyword evidence="8" id="KW-0408">Iron</keyword>
<gene>
    <name evidence="11" type="ORF">WMQ36_04550</name>
</gene>
<evidence type="ECO:0000256" key="8">
    <source>
        <dbReference type="ARBA" id="ARBA00023004"/>
    </source>
</evidence>
<protein>
    <recommendedName>
        <fullName evidence="7">mannonate dehydratase</fullName>
        <ecNumber evidence="7">4.2.1.8</ecNumber>
    </recommendedName>
</protein>
<dbReference type="Pfam" id="PF03786">
    <property type="entry name" value="UxuA"/>
    <property type="match status" value="1"/>
</dbReference>
<keyword evidence="10 11" id="KW-0456">Lyase</keyword>
<proteinExistence type="inferred from homology"/>
<evidence type="ECO:0000256" key="6">
    <source>
        <dbReference type="ARBA" id="ARBA00007389"/>
    </source>
</evidence>
<keyword evidence="9" id="KW-0464">Manganese</keyword>
<evidence type="ECO:0000256" key="10">
    <source>
        <dbReference type="ARBA" id="ARBA00023239"/>
    </source>
</evidence>
<evidence type="ECO:0000256" key="3">
    <source>
        <dbReference type="ARBA" id="ARBA00001954"/>
    </source>
</evidence>
<dbReference type="EMBL" id="JBBMFM010000010">
    <property type="protein sequence ID" value="MEQ2424233.1"/>
    <property type="molecule type" value="Genomic_DNA"/>
</dbReference>
<evidence type="ECO:0000256" key="5">
    <source>
        <dbReference type="ARBA" id="ARBA00004892"/>
    </source>
</evidence>
<dbReference type="PANTHER" id="PTHR30387">
    <property type="entry name" value="MANNONATE DEHYDRATASE"/>
    <property type="match status" value="1"/>
</dbReference>
<evidence type="ECO:0000256" key="7">
    <source>
        <dbReference type="ARBA" id="ARBA00012927"/>
    </source>
</evidence>
<dbReference type="SUPFAM" id="SSF51658">
    <property type="entry name" value="Xylose isomerase-like"/>
    <property type="match status" value="1"/>
</dbReference>
<evidence type="ECO:0000256" key="4">
    <source>
        <dbReference type="ARBA" id="ARBA00002713"/>
    </source>
</evidence>
<sequence>MAEIKLGLGLYRHMLTDEYFAFAKQCGCTHLIVHLADYYSNQIVTATNDKVNYGEAKALEGIWEEDSMIALQEKAGQHGLTIYGIENFSPADWYDVLLDGPERARQMEHLKEIICNAGKAGIHSFGYNFSLAGVWGHQKERSCRGGAYGTCFDASRIKVDSPIPKGEIWNMTYAKSDGSAIAPVSSEELWDRLERFLREILPVAEEAGVEMALHPDDPPFEGLRQTPRLVYQPELYQKVIDISSSPSNKLEFCMGSIQEMTHGNIYDAIRQYGGQKRISYIHFRNVKGKVPKYNEVFVDDGDIDMLKALALLEQCGFDGVIVPDHTPEILCGEPWHAGMAFALGYMRSAMQMMERGLMMHVLEEGEGRHE</sequence>
<keyword evidence="12" id="KW-1185">Reference proteome</keyword>